<sequence>MGNCFGFEDKPMVTIGTKTVRKSQMKGIKTYQDALRFIGRECPDTAVITTIHNHEVAFVPVTATFQIVDEIVFKQSHIPIRRLYGRRS</sequence>
<dbReference type="AlphaFoldDB" id="A0A6C0JL91"/>
<proteinExistence type="predicted"/>
<evidence type="ECO:0000313" key="1">
    <source>
        <dbReference type="EMBL" id="QHU04588.1"/>
    </source>
</evidence>
<accession>A0A6C0JL91</accession>
<dbReference type="EMBL" id="MN740401">
    <property type="protein sequence ID" value="QHU04588.1"/>
    <property type="molecule type" value="Genomic_DNA"/>
</dbReference>
<reference evidence="1" key="1">
    <citation type="journal article" date="2020" name="Nature">
        <title>Giant virus diversity and host interactions through global metagenomics.</title>
        <authorList>
            <person name="Schulz F."/>
            <person name="Roux S."/>
            <person name="Paez-Espino D."/>
            <person name="Jungbluth S."/>
            <person name="Walsh D.A."/>
            <person name="Denef V.J."/>
            <person name="McMahon K.D."/>
            <person name="Konstantinidis K.T."/>
            <person name="Eloe-Fadrosh E.A."/>
            <person name="Kyrpides N.C."/>
            <person name="Woyke T."/>
        </authorList>
    </citation>
    <scope>NUCLEOTIDE SEQUENCE</scope>
    <source>
        <strain evidence="1">GVMAG-M-3300027708-51</strain>
    </source>
</reference>
<protein>
    <submittedName>
        <fullName evidence="1">Uncharacterized protein</fullName>
    </submittedName>
</protein>
<name>A0A6C0JL91_9ZZZZ</name>
<organism evidence="1">
    <name type="scientific">viral metagenome</name>
    <dbReference type="NCBI Taxonomy" id="1070528"/>
    <lineage>
        <taxon>unclassified sequences</taxon>
        <taxon>metagenomes</taxon>
        <taxon>organismal metagenomes</taxon>
    </lineage>
</organism>